<dbReference type="CDD" id="cd00038">
    <property type="entry name" value="CAP_ED"/>
    <property type="match status" value="1"/>
</dbReference>
<evidence type="ECO:0000313" key="1">
    <source>
        <dbReference type="EMBL" id="ACX51609.1"/>
    </source>
</evidence>
<sequence>MKQNEQLTSFLKRVPLLNVLSNASLSTLTRQVKVVAVKKGENLPVEEGIVVLQGRVMVTGRGKTGVGGPGTTLGVLSLLGVEENVTARALEEAIVLIIGKDNFRALLLSRPEEGVSLACHLAGELQRQGVSFDRIVPPPVEEKEEASPEVSPEATSGKEEPFYHKNFTCPFCRSTFTSVVLKSRFLRVERMDTDFCPHYAGELNPLFYEAVVCPYCGFAFTEEVVEVPARFRPQVENCLKGLGDEEKDFWRRRDWDTALAAFLRVASCAAAAGVRKSLLGKIYLKIAWLYRLADRKEEKEYLEKARNYLKAAFEEERLGGPEAELNLLYLLGELSFRLGDRAEAARWWSLVLHHPQKEAQPRILQRTRERWYELRREGEREIGG</sequence>
<dbReference type="STRING" id="429009.Adeg_0457"/>
<dbReference type="Gene3D" id="1.25.40.10">
    <property type="entry name" value="Tetratricopeptide repeat domain"/>
    <property type="match status" value="1"/>
</dbReference>
<keyword evidence="2" id="KW-1185">Reference proteome</keyword>
<accession>C9RBI2</accession>
<dbReference type="OrthoDB" id="9780343at2"/>
<dbReference type="InterPro" id="IPR018708">
    <property type="entry name" value="DUF2225"/>
</dbReference>
<dbReference type="eggNOG" id="COG1655">
    <property type="taxonomic scope" value="Bacteria"/>
</dbReference>
<organism evidence="1 2">
    <name type="scientific">Ammonifex degensii (strain DSM 10501 / KC4)</name>
    <dbReference type="NCBI Taxonomy" id="429009"/>
    <lineage>
        <taxon>Bacteria</taxon>
        <taxon>Bacillati</taxon>
        <taxon>Bacillota</taxon>
        <taxon>Clostridia</taxon>
        <taxon>Thermoanaerobacterales</taxon>
        <taxon>Thermoanaerobacteraceae</taxon>
        <taxon>Ammonifex</taxon>
    </lineage>
</organism>
<gene>
    <name evidence="1" type="ordered locus">Adeg_0457</name>
</gene>
<proteinExistence type="predicted"/>
<dbReference type="AlphaFoldDB" id="C9RBI2"/>
<dbReference type="SUPFAM" id="SSF51206">
    <property type="entry name" value="cAMP-binding domain-like"/>
    <property type="match status" value="1"/>
</dbReference>
<dbReference type="Proteomes" id="UP000002620">
    <property type="component" value="Chromosome"/>
</dbReference>
<dbReference type="KEGG" id="adg:Adeg_0457"/>
<dbReference type="eggNOG" id="COG0664">
    <property type="taxonomic scope" value="Bacteria"/>
</dbReference>
<dbReference type="InterPro" id="IPR014710">
    <property type="entry name" value="RmlC-like_jellyroll"/>
</dbReference>
<dbReference type="SUPFAM" id="SSF48452">
    <property type="entry name" value="TPR-like"/>
    <property type="match status" value="1"/>
</dbReference>
<dbReference type="InterPro" id="IPR000595">
    <property type="entry name" value="cNMP-bd_dom"/>
</dbReference>
<dbReference type="Gene3D" id="2.60.120.10">
    <property type="entry name" value="Jelly Rolls"/>
    <property type="match status" value="1"/>
</dbReference>
<protein>
    <submittedName>
        <fullName evidence="1">Cyclic nucleotide-binding protein</fullName>
    </submittedName>
</protein>
<dbReference type="InterPro" id="IPR018490">
    <property type="entry name" value="cNMP-bd_dom_sf"/>
</dbReference>
<dbReference type="HOGENOM" id="CLU_718943_0_0_9"/>
<dbReference type="EMBL" id="CP001785">
    <property type="protein sequence ID" value="ACX51609.1"/>
    <property type="molecule type" value="Genomic_DNA"/>
</dbReference>
<name>C9RBI2_AMMDK</name>
<dbReference type="Pfam" id="PF09986">
    <property type="entry name" value="DUF2225"/>
    <property type="match status" value="1"/>
</dbReference>
<evidence type="ECO:0000313" key="2">
    <source>
        <dbReference type="Proteomes" id="UP000002620"/>
    </source>
</evidence>
<dbReference type="InterPro" id="IPR011990">
    <property type="entry name" value="TPR-like_helical_dom_sf"/>
</dbReference>
<reference evidence="1 2" key="1">
    <citation type="submission" date="2009-10" db="EMBL/GenBank/DDBJ databases">
        <title>Complete sequence of chromosome of Ammonifex degensii KC4.</title>
        <authorList>
            <consortium name="US DOE Joint Genome Institute"/>
            <person name="Kerfeld C."/>
            <person name="Goodner B."/>
            <person name="Huber H."/>
            <person name="Stetter K."/>
            <person name="Lucas S."/>
            <person name="Copeland A."/>
            <person name="Lapidus A."/>
            <person name="Glavina del Rio T."/>
            <person name="Dalin E."/>
            <person name="Tice H."/>
            <person name="Bruce D."/>
            <person name="Goodwin L."/>
            <person name="Pitluck S."/>
            <person name="Saunders E."/>
            <person name="Brettin T."/>
            <person name="Detter J.C."/>
            <person name="Han C."/>
            <person name="Larimer F."/>
            <person name="Land M."/>
            <person name="Hauser L."/>
            <person name="Kyrpides N."/>
            <person name="Ovchinnikova G."/>
            <person name="Richardson P."/>
        </authorList>
    </citation>
    <scope>NUCLEOTIDE SEQUENCE [LARGE SCALE GENOMIC DNA]</scope>
    <source>
        <strain evidence="2">DSM 10501 / KC4</strain>
    </source>
</reference>